<dbReference type="NCBIfam" id="TIGR01730">
    <property type="entry name" value="RND_mfp"/>
    <property type="match status" value="1"/>
</dbReference>
<comment type="caution">
    <text evidence="9">The sequence shown here is derived from an EMBL/GenBank/DDBJ whole genome shotgun (WGS) entry which is preliminary data.</text>
</comment>
<evidence type="ECO:0000256" key="4">
    <source>
        <dbReference type="SAM" id="MobiDB-lite"/>
    </source>
</evidence>
<dbReference type="PANTHER" id="PTHR30469:SF33">
    <property type="entry name" value="SLR1207 PROTEIN"/>
    <property type="match status" value="1"/>
</dbReference>
<proteinExistence type="inferred from homology"/>
<dbReference type="GO" id="GO:1990281">
    <property type="term" value="C:efflux pump complex"/>
    <property type="evidence" value="ECO:0007669"/>
    <property type="project" value="TreeGrafter"/>
</dbReference>
<gene>
    <name evidence="9" type="ORF">FBD94_11550</name>
</gene>
<feature type="region of interest" description="Disordered" evidence="4">
    <location>
        <begin position="352"/>
        <end position="372"/>
    </location>
</feature>
<dbReference type="Pfam" id="PF25917">
    <property type="entry name" value="BSH_RND"/>
    <property type="match status" value="1"/>
</dbReference>
<evidence type="ECO:0000256" key="3">
    <source>
        <dbReference type="ARBA" id="ARBA00022448"/>
    </source>
</evidence>
<dbReference type="Proteomes" id="UP000309594">
    <property type="component" value="Unassembled WGS sequence"/>
</dbReference>
<dbReference type="GO" id="GO:0015562">
    <property type="term" value="F:efflux transmembrane transporter activity"/>
    <property type="evidence" value="ECO:0007669"/>
    <property type="project" value="TreeGrafter"/>
</dbReference>
<feature type="domain" description="YknX-like beta-barrel" evidence="8">
    <location>
        <begin position="237"/>
        <end position="303"/>
    </location>
</feature>
<dbReference type="Gene3D" id="1.10.287.470">
    <property type="entry name" value="Helix hairpin bin"/>
    <property type="match status" value="1"/>
</dbReference>
<dbReference type="Gene3D" id="2.40.420.20">
    <property type="match status" value="1"/>
</dbReference>
<name>A0A4U1GB42_9SPHI</name>
<feature type="domain" description="Multidrug resistance protein MdtA-like C-terminal permuted SH3" evidence="7">
    <location>
        <begin position="380"/>
        <end position="422"/>
    </location>
</feature>
<evidence type="ECO:0000259" key="5">
    <source>
        <dbReference type="Pfam" id="PF25876"/>
    </source>
</evidence>
<evidence type="ECO:0000256" key="1">
    <source>
        <dbReference type="ARBA" id="ARBA00004196"/>
    </source>
</evidence>
<accession>A0A4U1GB42</accession>
<dbReference type="InterPro" id="IPR058636">
    <property type="entry name" value="Beta-barrel_YknX"/>
</dbReference>
<dbReference type="Pfam" id="PF25990">
    <property type="entry name" value="Beta-barrel_YknX"/>
    <property type="match status" value="1"/>
</dbReference>
<dbReference type="Pfam" id="PF25967">
    <property type="entry name" value="RND-MFP_C"/>
    <property type="match status" value="1"/>
</dbReference>
<dbReference type="EMBL" id="SWDX01000004">
    <property type="protein sequence ID" value="TKC61175.1"/>
    <property type="molecule type" value="Genomic_DNA"/>
</dbReference>
<feature type="domain" description="Multidrug resistance protein MdtA-like alpha-helical hairpin" evidence="5">
    <location>
        <begin position="119"/>
        <end position="182"/>
    </location>
</feature>
<dbReference type="RefSeq" id="WP_136880288.1">
    <property type="nucleotide sequence ID" value="NZ_SWDX01000004.1"/>
</dbReference>
<protein>
    <submittedName>
        <fullName evidence="9">Efflux RND transporter periplasmic adaptor subunit</fullName>
    </submittedName>
</protein>
<dbReference type="AlphaFoldDB" id="A0A4U1GB42"/>
<feature type="domain" description="Multidrug resistance protein MdtA-like barrel-sandwich hybrid" evidence="6">
    <location>
        <begin position="60"/>
        <end position="218"/>
    </location>
</feature>
<dbReference type="InterPro" id="IPR058625">
    <property type="entry name" value="MdtA-like_BSH"/>
</dbReference>
<evidence type="ECO:0000256" key="2">
    <source>
        <dbReference type="ARBA" id="ARBA00009477"/>
    </source>
</evidence>
<keyword evidence="3" id="KW-0813">Transport</keyword>
<dbReference type="PANTHER" id="PTHR30469">
    <property type="entry name" value="MULTIDRUG RESISTANCE PROTEIN MDTA"/>
    <property type="match status" value="1"/>
</dbReference>
<dbReference type="SUPFAM" id="SSF111369">
    <property type="entry name" value="HlyD-like secretion proteins"/>
    <property type="match status" value="1"/>
</dbReference>
<evidence type="ECO:0000313" key="9">
    <source>
        <dbReference type="EMBL" id="TKC61175.1"/>
    </source>
</evidence>
<evidence type="ECO:0000313" key="10">
    <source>
        <dbReference type="Proteomes" id="UP000309594"/>
    </source>
</evidence>
<dbReference type="Gene3D" id="2.40.50.100">
    <property type="match status" value="1"/>
</dbReference>
<dbReference type="InterPro" id="IPR058624">
    <property type="entry name" value="MdtA-like_HH"/>
</dbReference>
<comment type="similarity">
    <text evidence="2">Belongs to the membrane fusion protein (MFP) (TC 8.A.1) family.</text>
</comment>
<sequence>MKLKTILIIVGIIVALLAVAVYTGAIGGDKREKITTEKAANRKVIETVTASGKIQPETEVKLSSEVSGEVTELLVKEGDLVKKGQLLAKVRPDVLKSGYDRAVASYSSQKASVAGAAQMLKQAEANFANEGVTYKRNQELFNKKVISASEFDAARNAYLTAKTNLGRSKEDLTAAKFNLEQSGANVQEASANLAKATIFAPVDGVISKLSVELGDRILGTVQNAGTEIMRISNLSSMEVNVDVNENDINRVKVGDNAVIEVDAFADKKFKGTVTEIASSSKDVGSATSSVDQVTNFIVKVRILPESYSSVTGGAKDLPSPFRPGLSATVDIESETVNGLSVPIQSVFTIDKKKDDKDKKPEENQENADKQKTKLTDKKVKQYVYVYNADETVKQVEVTTGIQNDQFIIIKSGLKAGQEVITGPYSAIQNKLKDGMKVKKVTKDQLFAEPGKK</sequence>
<organism evidence="9 10">
    <name type="scientific">Pedobacter hiemivivus</name>
    <dbReference type="NCBI Taxonomy" id="2530454"/>
    <lineage>
        <taxon>Bacteria</taxon>
        <taxon>Pseudomonadati</taxon>
        <taxon>Bacteroidota</taxon>
        <taxon>Sphingobacteriia</taxon>
        <taxon>Sphingobacteriales</taxon>
        <taxon>Sphingobacteriaceae</taxon>
        <taxon>Pedobacter</taxon>
    </lineage>
</organism>
<dbReference type="Gene3D" id="2.40.30.170">
    <property type="match status" value="1"/>
</dbReference>
<evidence type="ECO:0000259" key="7">
    <source>
        <dbReference type="Pfam" id="PF25967"/>
    </source>
</evidence>
<dbReference type="InterPro" id="IPR006143">
    <property type="entry name" value="RND_pump_MFP"/>
</dbReference>
<reference evidence="9 10" key="1">
    <citation type="submission" date="2019-04" db="EMBL/GenBank/DDBJ databases">
        <title>Pedobacter sp. RP-1-16 sp. nov., isolated from Arctic soil.</title>
        <authorList>
            <person name="Dahal R.H."/>
            <person name="Kim D.-U."/>
        </authorList>
    </citation>
    <scope>NUCLEOTIDE SEQUENCE [LARGE SCALE GENOMIC DNA]</scope>
    <source>
        <strain evidence="9 10">RP-1-16</strain>
    </source>
</reference>
<comment type="subcellular location">
    <subcellularLocation>
        <location evidence="1">Cell envelope</location>
    </subcellularLocation>
</comment>
<dbReference type="PRINTS" id="PR01490">
    <property type="entry name" value="RTXTOXIND"/>
</dbReference>
<evidence type="ECO:0000259" key="6">
    <source>
        <dbReference type="Pfam" id="PF25917"/>
    </source>
</evidence>
<dbReference type="InterPro" id="IPR058627">
    <property type="entry name" value="MdtA-like_C"/>
</dbReference>
<evidence type="ECO:0000259" key="8">
    <source>
        <dbReference type="Pfam" id="PF25990"/>
    </source>
</evidence>
<dbReference type="Pfam" id="PF25876">
    <property type="entry name" value="HH_MFP_RND"/>
    <property type="match status" value="1"/>
</dbReference>